<dbReference type="Pfam" id="PF06920">
    <property type="entry name" value="DHR-2_Lobe_A"/>
    <property type="match status" value="1"/>
</dbReference>
<dbReference type="GO" id="GO:0005085">
    <property type="term" value="F:guanyl-nucleotide exchange factor activity"/>
    <property type="evidence" value="ECO:0007669"/>
    <property type="project" value="UniProtKB-KW"/>
</dbReference>
<evidence type="ECO:0000256" key="2">
    <source>
        <dbReference type="ARBA" id="ARBA00022490"/>
    </source>
</evidence>
<dbReference type="Proteomes" id="UP000271241">
    <property type="component" value="Unassembled WGS sequence"/>
</dbReference>
<dbReference type="Gene3D" id="1.20.58.740">
    <property type="match status" value="1"/>
</dbReference>
<dbReference type="CDD" id="cd11684">
    <property type="entry name" value="DHR2_DOCK"/>
    <property type="match status" value="1"/>
</dbReference>
<name>A0A4P9XVC5_9FUNG</name>
<dbReference type="InterPro" id="IPR042455">
    <property type="entry name" value="DOCK_N_sub1"/>
</dbReference>
<dbReference type="OrthoDB" id="18896at2759"/>
<protein>
    <submittedName>
        <fullName evidence="9">Dedicator of cytokinesis-domain-containing protein</fullName>
    </submittedName>
</protein>
<dbReference type="GO" id="GO:0005737">
    <property type="term" value="C:cytoplasm"/>
    <property type="evidence" value="ECO:0007669"/>
    <property type="project" value="UniProtKB-SubCell"/>
</dbReference>
<dbReference type="PROSITE" id="PS51650">
    <property type="entry name" value="C2_DOCK"/>
    <property type="match status" value="1"/>
</dbReference>
<dbReference type="InterPro" id="IPR046770">
    <property type="entry name" value="DOCKER_Lobe_B"/>
</dbReference>
<dbReference type="Gene3D" id="2.60.40.150">
    <property type="entry name" value="C2 domain"/>
    <property type="match status" value="1"/>
</dbReference>
<dbReference type="Pfam" id="PF16172">
    <property type="entry name" value="DOCK_N"/>
    <property type="match status" value="1"/>
</dbReference>
<reference evidence="10" key="1">
    <citation type="journal article" date="2018" name="Nat. Microbiol.">
        <title>Leveraging single-cell genomics to expand the fungal tree of life.</title>
        <authorList>
            <person name="Ahrendt S.R."/>
            <person name="Quandt C.A."/>
            <person name="Ciobanu D."/>
            <person name="Clum A."/>
            <person name="Salamov A."/>
            <person name="Andreopoulos B."/>
            <person name="Cheng J.F."/>
            <person name="Woyke T."/>
            <person name="Pelin A."/>
            <person name="Henrissat B."/>
            <person name="Reynolds N.K."/>
            <person name="Benny G.L."/>
            <person name="Smith M.E."/>
            <person name="James T.Y."/>
            <person name="Grigoriev I.V."/>
        </authorList>
    </citation>
    <scope>NUCLEOTIDE SEQUENCE [LARGE SCALE GENOMIC DNA]</scope>
    <source>
        <strain evidence="10">RSA 1356</strain>
    </source>
</reference>
<sequence>PLPAVPAVPRGPSTMGRREPLVDAVAEVLREWCSLLHTYLREQRYELFTVMRDLMFELFNGRRQLISQALPQDALVRLRQQLVQLIAYGNRLQNLDQVARSAEGEVLGQAGQAMALYREHLRLSCSDLRPGAPITTVSAEAFAPSPAASSLPRSTSVRMTRRNTAWDVPVEPTAFFHLSLDLDAFVASVCSSNERVELYFWLYDCQRDRQLSECFICELTENGVAADHDKIGRLRTVFLELTERELLEDDLYVVCRVVRRGRMVLGVDEAFRDASVDYASPGPLADGRFSTGDRGASDGHGTQAAGTLSESRLSNDIRRPVGVAVLSLREALRSHDTDRAEVLLGEHVLPIYKPATELNFAELHRAIISQQTSEFTRAPKAEAVCISLRLFRGDTDAIIRAHSNWLLDAARSLRLGFPDVVAPGLSRNHLYVRLVSGEFTHGLKRQVRSVECRVEVRNNADGHRLSDMIVRASGDHPMSYFSSMVLHHCNLPVWEEAFRLDIPVGQFEDAHLFFTFRHVNTYSTEGADEKNFAFGVLPLVGGDGCAIRDGERQLTLFKWDPRVVRPVVYLRCLVAPIVAGATEEAHSPVATTSSDVSIHAGLDASGGPRPQVLKDTFVLRSLLCSTRYSQASALINLLHWKRLVRNRRSDLISILYQFAFVDEMEIVKFLQDVFDALCEILGCTWYRDLHAADSARQVTTQAVTAVIRVLSIVNDRRFNNFQPVVAMYLARHMRAEDAWRDLLSTLRRFVDDPCNPDHAVTFRAALKVWNELIGFAVRSRALQRQGEYERDELAVDRKKREDDFHNELRGLFAELTRLMRVSEPQSVIGAQTIAARCVHRAFSVELIGCLGAEEVTQLAIQFIDAVGRRSFITGALRLRAVNDLVDGPLMDDSKTRPVITHAVVRWLSESLEAPDEGKPDKWRDSVQPAFAILIRLAERLREASSSRRAHRALCASNALSEYAAAEEASLSEAVTAVLTMLPKLAVACERLVNAEVPRAVKAASVHVFNESLDEVVGGASVDLAAVPPSALSGVGELAVAALMVFTLPTDEQLEGYLRSTLHIEGEEITVTFLMRLFEMLEAMLTETAFPRDWFNASLTVCRDGLRILRPIARLLIEAFIPEPMYSDQFRQPLWGAFFRVVLRLLSRPHLQQEQLTAQQRLVADELAGDLREEGAQLLRDTWSAIGWEQNGHRAGGYQVRFTQRLLSSFLDLGLSANATLRECACYVLFSVCFSEYVIYRNLKRVEVECMDKLDKLGVWQRASAEEVRLFFVRDLRRQFSAPGVPADLTKQSEGFLNNIHRFLELLFHVRSLPSGDEFEDERIVGTLKLLRFVKNIDQDEIYVKYVHQLVGVQARNQNLVEAGLTLKLHADMLDWSLERRVDSIAALQLPAQSAFERKEQLYLQILEYFNAGQAWELGVELCRELAHHYEHTVFDYTRLSDMLRQQAVLHENIVQKERYFSEYFRVGFYGKSFPPALRGRQYIYRGLEWEKIGAFCERIQNKYPAARLLKSSGPPSDHILSSDCQYVQITSVQPEPDRTRAMFTKGDIVPAAVRAYYEHNDVSTFSFSRPFRRNPSTQTSNEFLDLWTEKTVLVTEHPFPSMLRRAEIVRTVVTELSPIENAIIAMRAKNRELLALEKKYLVCVGSGRVSCNPFTMSLNGAVNAPVNGGVKLYKQAFLQNEQYLRGNPDKARFIHELDDAVLEQAEVISRCLDVHGRIVPTEMIPLHENLLQFFRVNFADEIKRL</sequence>
<dbReference type="PANTHER" id="PTHR45653:SF10">
    <property type="entry name" value="MYOBLAST CITY, ISOFORM B"/>
    <property type="match status" value="1"/>
</dbReference>
<feature type="region of interest" description="Disordered" evidence="6">
    <location>
        <begin position="287"/>
        <end position="309"/>
    </location>
</feature>
<feature type="non-terminal residue" evidence="9">
    <location>
        <position position="1745"/>
    </location>
</feature>
<keyword evidence="2" id="KW-0963">Cytoplasm</keyword>
<dbReference type="InterPro" id="IPR046773">
    <property type="entry name" value="DOCKER_Lobe_C"/>
</dbReference>
<dbReference type="Gene3D" id="1.20.1270.350">
    <property type="entry name" value="Dedicator of cytokinesis N-terminal subdomain"/>
    <property type="match status" value="1"/>
</dbReference>
<dbReference type="Gene3D" id="1.25.40.410">
    <property type="match status" value="1"/>
</dbReference>
<feature type="domain" description="C2 DOCK-type" evidence="7">
    <location>
        <begin position="427"/>
        <end position="624"/>
    </location>
</feature>
<dbReference type="GO" id="GO:0005886">
    <property type="term" value="C:plasma membrane"/>
    <property type="evidence" value="ECO:0007669"/>
    <property type="project" value="TreeGrafter"/>
</dbReference>
<keyword evidence="10" id="KW-1185">Reference proteome</keyword>
<comment type="similarity">
    <text evidence="5">Belongs to the DOCK family.</text>
</comment>
<dbReference type="Pfam" id="PF20422">
    <property type="entry name" value="DHR-2_Lobe_B"/>
    <property type="match status" value="1"/>
</dbReference>
<dbReference type="EMBL" id="KZ992463">
    <property type="protein sequence ID" value="RKP10227.1"/>
    <property type="molecule type" value="Genomic_DNA"/>
</dbReference>
<dbReference type="Pfam" id="PF23554">
    <property type="entry name" value="TPR_DOCK"/>
    <property type="match status" value="2"/>
</dbReference>
<gene>
    <name evidence="9" type="ORF">THASP1DRAFT_3481</name>
</gene>
<proteinExistence type="inferred from homology"/>
<evidence type="ECO:0000259" key="7">
    <source>
        <dbReference type="PROSITE" id="PS51650"/>
    </source>
</evidence>
<dbReference type="STRING" id="78915.A0A4P9XVC5"/>
<evidence type="ECO:0000256" key="3">
    <source>
        <dbReference type="ARBA" id="ARBA00022553"/>
    </source>
</evidence>
<keyword evidence="4" id="KW-0344">Guanine-nucleotide releasing factor</keyword>
<feature type="domain" description="DOCKER" evidence="8">
    <location>
        <begin position="1333"/>
        <end position="1745"/>
    </location>
</feature>
<evidence type="ECO:0000256" key="1">
    <source>
        <dbReference type="ARBA" id="ARBA00004496"/>
    </source>
</evidence>
<dbReference type="InterPro" id="IPR043161">
    <property type="entry name" value="DOCK_C_lobe_A"/>
</dbReference>
<dbReference type="InterPro" id="IPR056372">
    <property type="entry name" value="TPR_DOCK"/>
</dbReference>
<dbReference type="InterPro" id="IPR026791">
    <property type="entry name" value="DOCK"/>
</dbReference>
<feature type="non-terminal residue" evidence="9">
    <location>
        <position position="1"/>
    </location>
</feature>
<dbReference type="InterPro" id="IPR027357">
    <property type="entry name" value="DOCKER_dom"/>
</dbReference>
<dbReference type="InterPro" id="IPR035892">
    <property type="entry name" value="C2_domain_sf"/>
</dbReference>
<dbReference type="GO" id="GO:0007264">
    <property type="term" value="P:small GTPase-mediated signal transduction"/>
    <property type="evidence" value="ECO:0007669"/>
    <property type="project" value="InterPro"/>
</dbReference>
<keyword evidence="3" id="KW-0597">Phosphoprotein</keyword>
<comment type="subcellular location">
    <subcellularLocation>
        <location evidence="1">Cytoplasm</location>
    </subcellularLocation>
</comment>
<dbReference type="InterPro" id="IPR046769">
    <property type="entry name" value="DOCKER_Lobe_A"/>
</dbReference>
<evidence type="ECO:0000256" key="6">
    <source>
        <dbReference type="SAM" id="MobiDB-lite"/>
    </source>
</evidence>
<dbReference type="PROSITE" id="PS51651">
    <property type="entry name" value="DOCKER"/>
    <property type="match status" value="1"/>
</dbReference>
<dbReference type="PANTHER" id="PTHR45653">
    <property type="entry name" value="DEDICATOR OF CYTOKINESIS"/>
    <property type="match status" value="1"/>
</dbReference>
<dbReference type="GO" id="GO:0031267">
    <property type="term" value="F:small GTPase binding"/>
    <property type="evidence" value="ECO:0007669"/>
    <property type="project" value="TreeGrafter"/>
</dbReference>
<dbReference type="InterPro" id="IPR027007">
    <property type="entry name" value="C2_DOCK-type_domain"/>
</dbReference>
<dbReference type="InterPro" id="IPR032376">
    <property type="entry name" value="DOCK_N"/>
</dbReference>
<evidence type="ECO:0000256" key="5">
    <source>
        <dbReference type="PROSITE-ProRule" id="PRU00983"/>
    </source>
</evidence>
<evidence type="ECO:0000313" key="10">
    <source>
        <dbReference type="Proteomes" id="UP000271241"/>
    </source>
</evidence>
<dbReference type="Pfam" id="PF14429">
    <property type="entry name" value="DOCK-C2"/>
    <property type="match status" value="1"/>
</dbReference>
<organism evidence="9 10">
    <name type="scientific">Thamnocephalis sphaerospora</name>
    <dbReference type="NCBI Taxonomy" id="78915"/>
    <lineage>
        <taxon>Eukaryota</taxon>
        <taxon>Fungi</taxon>
        <taxon>Fungi incertae sedis</taxon>
        <taxon>Zoopagomycota</taxon>
        <taxon>Zoopagomycotina</taxon>
        <taxon>Zoopagomycetes</taxon>
        <taxon>Zoopagales</taxon>
        <taxon>Sigmoideomycetaceae</taxon>
        <taxon>Thamnocephalis</taxon>
    </lineage>
</organism>
<evidence type="ECO:0000259" key="8">
    <source>
        <dbReference type="PROSITE" id="PS51651"/>
    </source>
</evidence>
<accession>A0A4P9XVC5</accession>
<dbReference type="InterPro" id="IPR043162">
    <property type="entry name" value="DOCK_C_lobe_C"/>
</dbReference>
<evidence type="ECO:0000256" key="4">
    <source>
        <dbReference type="ARBA" id="ARBA00022658"/>
    </source>
</evidence>
<dbReference type="Pfam" id="PF20421">
    <property type="entry name" value="DHR-2_Lobe_C"/>
    <property type="match status" value="1"/>
</dbReference>
<evidence type="ECO:0000313" key="9">
    <source>
        <dbReference type="EMBL" id="RKP10227.1"/>
    </source>
</evidence>